<evidence type="ECO:0000256" key="3">
    <source>
        <dbReference type="ARBA" id="ARBA00022989"/>
    </source>
</evidence>
<gene>
    <name evidence="7" type="ORF">GCM10008935_08590</name>
</gene>
<dbReference type="PANTHER" id="PTHR39344:SF1">
    <property type="entry name" value="UPF0182 PROTEIN SLL1060"/>
    <property type="match status" value="1"/>
</dbReference>
<dbReference type="Pfam" id="PF03699">
    <property type="entry name" value="UPF0182"/>
    <property type="match status" value="1"/>
</dbReference>
<feature type="transmembrane region" description="Helical" evidence="5">
    <location>
        <begin position="113"/>
        <end position="133"/>
    </location>
</feature>
<comment type="caution">
    <text evidence="7">The sequence shown here is derived from an EMBL/GenBank/DDBJ whole genome shotgun (WGS) entry which is preliminary data.</text>
</comment>
<accession>A0ABP3JM75</accession>
<keyword evidence="1 5" id="KW-1003">Cell membrane</keyword>
<organism evidence="7 8">
    <name type="scientific">Alkalibacillus silvisoli</name>
    <dbReference type="NCBI Taxonomy" id="392823"/>
    <lineage>
        <taxon>Bacteria</taxon>
        <taxon>Bacillati</taxon>
        <taxon>Bacillota</taxon>
        <taxon>Bacilli</taxon>
        <taxon>Bacillales</taxon>
        <taxon>Bacillaceae</taxon>
        <taxon>Alkalibacillus</taxon>
    </lineage>
</organism>
<dbReference type="InterPro" id="IPR005372">
    <property type="entry name" value="UPF0182"/>
</dbReference>
<feature type="transmembrane region" description="Helical" evidence="5">
    <location>
        <begin position="28"/>
        <end position="47"/>
    </location>
</feature>
<evidence type="ECO:0000313" key="7">
    <source>
        <dbReference type="EMBL" id="GAA0456024.1"/>
    </source>
</evidence>
<evidence type="ECO:0000256" key="6">
    <source>
        <dbReference type="SAM" id="MobiDB-lite"/>
    </source>
</evidence>
<evidence type="ECO:0000256" key="2">
    <source>
        <dbReference type="ARBA" id="ARBA00022692"/>
    </source>
</evidence>
<comment type="subcellular location">
    <subcellularLocation>
        <location evidence="5">Cell membrane</location>
        <topology evidence="5">Multi-pass membrane protein</topology>
    </subcellularLocation>
</comment>
<keyword evidence="8" id="KW-1185">Reference proteome</keyword>
<name>A0ABP3JM75_9BACI</name>
<protein>
    <recommendedName>
        <fullName evidence="5">UPF0182 protein GCM10008935_08590</fullName>
    </recommendedName>
</protein>
<proteinExistence type="inferred from homology"/>
<feature type="transmembrane region" description="Helical" evidence="5">
    <location>
        <begin position="291"/>
        <end position="311"/>
    </location>
</feature>
<evidence type="ECO:0000256" key="1">
    <source>
        <dbReference type="ARBA" id="ARBA00022475"/>
    </source>
</evidence>
<evidence type="ECO:0000256" key="4">
    <source>
        <dbReference type="ARBA" id="ARBA00023136"/>
    </source>
</evidence>
<keyword evidence="2 5" id="KW-0812">Transmembrane</keyword>
<feature type="transmembrane region" description="Helical" evidence="5">
    <location>
        <begin position="260"/>
        <end position="279"/>
    </location>
</feature>
<feature type="region of interest" description="Disordered" evidence="6">
    <location>
        <begin position="878"/>
        <end position="902"/>
    </location>
</feature>
<sequence>MGREEDFYTKLNRKQKENLKKFLNPLKWIGLIVIPLIVIGLLSLNWITEYIWMGSVGFEQVYTTILFSRFSLGAIGFVLYFVITFITLFWIHRSYVLFLNHSMIPNILLNKKSAYSIIIGIAIVFGIIGTSMVQGIGWEPTLKALNYESFNQTDPYFNLDISFYIYVLPFLELIINLLLGLTIFMTIIVALAYSVFNMYRESRSAQLHLGISISLIGLFIAGNHLLEPYGTLLTNQVNIFQTSVVHGLSYTDDVVNIPKAYVLAGVAIIGVIILIVALIKGNLIWMAIPIALYITVALAGQLVSAAVQNYVVSPNEYHREEPYLQHNLDYTLDAYDLNDITTEQHPGNQSLDEDMIERNQLTIDNVRINDSRPILDVYNQLQTFRNYYQFNDVDIDRYYIDGEYQQVFIGARELNTSDLPDQARTWVNENLRYTHGYGVTMSHVNEITEQGQPEYILQDLPPEGDIDVTRPQIYFGEEHSQNVIVNTEVDEFDYPTGDENMSYRYSAEAGVSLSGINRLLFAIDEGSFRMLVSDQLNDESQLLATRNIMDRVERIAPFLTYDQDPYIFVREDGSLAWLIDAYLIADNHPYSESYDGENNYIRNSVKVMVDAYTGEVDFFVVEDDEPLLQTYQNIFPDLFTTDIPEDVQAHFRYPVDLFTIQADMYGTYHMSNLEVFYNREDAWEFATERYYDHDITMEPYYITMQLPEQDFEEFILMTPYTPRNRQNMIAWMGARNDGENYGELMVYEFPKQRNVYGPQQIENRINQDSRISQELNLWSQGGSSVIRGNLLTIPIEDTMMYVEPIYIESANATSLPEVKQVIVAYGDYIVMEATFEESLERILDLVEAGAPGNMADVDDDIDLDDEIGDIDEEADLEEDLDFDEESETEQPTMPSSDAEESLQELSGLFEDYQNALSNGDWEGAGQIMNEIESLLNSLE</sequence>
<dbReference type="Proteomes" id="UP001500740">
    <property type="component" value="Unassembled WGS sequence"/>
</dbReference>
<evidence type="ECO:0000313" key="8">
    <source>
        <dbReference type="Proteomes" id="UP001500740"/>
    </source>
</evidence>
<feature type="compositionally biased region" description="Acidic residues" evidence="6">
    <location>
        <begin position="878"/>
        <end position="888"/>
    </location>
</feature>
<evidence type="ECO:0000256" key="5">
    <source>
        <dbReference type="HAMAP-Rule" id="MF_01600"/>
    </source>
</evidence>
<dbReference type="HAMAP" id="MF_01600">
    <property type="entry name" value="UPF0182"/>
    <property type="match status" value="1"/>
</dbReference>
<feature type="transmembrane region" description="Helical" evidence="5">
    <location>
        <begin position="163"/>
        <end position="195"/>
    </location>
</feature>
<keyword evidence="3 5" id="KW-1133">Transmembrane helix</keyword>
<feature type="transmembrane region" description="Helical" evidence="5">
    <location>
        <begin position="67"/>
        <end position="92"/>
    </location>
</feature>
<reference evidence="8" key="1">
    <citation type="journal article" date="2019" name="Int. J. Syst. Evol. Microbiol.">
        <title>The Global Catalogue of Microorganisms (GCM) 10K type strain sequencing project: providing services to taxonomists for standard genome sequencing and annotation.</title>
        <authorList>
            <consortium name="The Broad Institute Genomics Platform"/>
            <consortium name="The Broad Institute Genome Sequencing Center for Infectious Disease"/>
            <person name="Wu L."/>
            <person name="Ma J."/>
        </authorList>
    </citation>
    <scope>NUCLEOTIDE SEQUENCE [LARGE SCALE GENOMIC DNA]</scope>
    <source>
        <strain evidence="8">JCM 14193</strain>
    </source>
</reference>
<comment type="similarity">
    <text evidence="5">Belongs to the UPF0182 family.</text>
</comment>
<dbReference type="RefSeq" id="WP_343782031.1">
    <property type="nucleotide sequence ID" value="NZ_BAAACZ010000009.1"/>
</dbReference>
<feature type="transmembrane region" description="Helical" evidence="5">
    <location>
        <begin position="207"/>
        <end position="226"/>
    </location>
</feature>
<dbReference type="PANTHER" id="PTHR39344">
    <property type="entry name" value="UPF0182 PROTEIN SLL1060"/>
    <property type="match status" value="1"/>
</dbReference>
<keyword evidence="4 5" id="KW-0472">Membrane</keyword>
<dbReference type="EMBL" id="BAAACZ010000009">
    <property type="protein sequence ID" value="GAA0456024.1"/>
    <property type="molecule type" value="Genomic_DNA"/>
</dbReference>